<dbReference type="PROSITE" id="PS51294">
    <property type="entry name" value="HTH_MYB"/>
    <property type="match status" value="1"/>
</dbReference>
<dbReference type="InterPro" id="IPR001005">
    <property type="entry name" value="SANT/Myb"/>
</dbReference>
<dbReference type="FunFam" id="1.10.10.10:FF:000087">
    <property type="entry name" value="Transcriptional adapter 2"/>
    <property type="match status" value="1"/>
</dbReference>
<evidence type="ECO:0000259" key="14">
    <source>
        <dbReference type="PROSITE" id="PS51293"/>
    </source>
</evidence>
<dbReference type="PROSITE" id="PS50135">
    <property type="entry name" value="ZF_ZZ_2"/>
    <property type="match status" value="1"/>
</dbReference>
<dbReference type="Gene3D" id="3.30.60.90">
    <property type="match status" value="1"/>
</dbReference>
<dbReference type="InterPro" id="IPR036388">
    <property type="entry name" value="WH-like_DNA-bd_sf"/>
</dbReference>
<dbReference type="PROSITE" id="PS50934">
    <property type="entry name" value="SWIRM"/>
    <property type="match status" value="1"/>
</dbReference>
<feature type="region of interest" description="Disordered" evidence="10">
    <location>
        <begin position="126"/>
        <end position="162"/>
    </location>
</feature>
<keyword evidence="17" id="KW-1185">Reference proteome</keyword>
<feature type="domain" description="HTH myb-type" evidence="15">
    <location>
        <begin position="72"/>
        <end position="120"/>
    </location>
</feature>
<dbReference type="eggNOG" id="KOG0457">
    <property type="taxonomic scope" value="Eukaryota"/>
</dbReference>
<dbReference type="InterPro" id="IPR017884">
    <property type="entry name" value="SANT_dom"/>
</dbReference>
<feature type="region of interest" description="Disordered" evidence="10">
    <location>
        <begin position="351"/>
        <end position="380"/>
    </location>
</feature>
<dbReference type="GO" id="GO:0006357">
    <property type="term" value="P:regulation of transcription by RNA polymerase II"/>
    <property type="evidence" value="ECO:0007669"/>
    <property type="project" value="InterPro"/>
</dbReference>
<feature type="domain" description="ZZ-type" evidence="12">
    <location>
        <begin position="10"/>
        <end position="66"/>
    </location>
</feature>
<evidence type="ECO:0000256" key="3">
    <source>
        <dbReference type="ARBA" id="ARBA00022771"/>
    </source>
</evidence>
<evidence type="ECO:0000256" key="4">
    <source>
        <dbReference type="ARBA" id="ARBA00022833"/>
    </source>
</evidence>
<dbReference type="InterPro" id="IPR041983">
    <property type="entry name" value="ADA2-like_ZZ"/>
</dbReference>
<evidence type="ECO:0000256" key="2">
    <source>
        <dbReference type="ARBA" id="ARBA00022723"/>
    </source>
</evidence>
<evidence type="ECO:0000256" key="6">
    <source>
        <dbReference type="ARBA" id="ARBA00023163"/>
    </source>
</evidence>
<dbReference type="FunFam" id="3.30.60.90:FF:000008">
    <property type="entry name" value="Transcriptional adapter 2"/>
    <property type="match status" value="1"/>
</dbReference>
<keyword evidence="3 9" id="KW-0863">Zinc-finger</keyword>
<evidence type="ECO:0000256" key="7">
    <source>
        <dbReference type="ARBA" id="ARBA00023242"/>
    </source>
</evidence>
<dbReference type="InterPro" id="IPR007526">
    <property type="entry name" value="SWIRM"/>
</dbReference>
<keyword evidence="5 8" id="KW-0805">Transcription regulation</keyword>
<dbReference type="SUPFAM" id="SSF46689">
    <property type="entry name" value="Homeodomain-like"/>
    <property type="match status" value="2"/>
</dbReference>
<dbReference type="Proteomes" id="UP000054350">
    <property type="component" value="Unassembled WGS sequence"/>
</dbReference>
<dbReference type="CDD" id="cd00167">
    <property type="entry name" value="SANT"/>
    <property type="match status" value="1"/>
</dbReference>
<dbReference type="VEuPathDB" id="FungiDB:AMAG_00374"/>
<dbReference type="GO" id="GO:0003682">
    <property type="term" value="F:chromatin binding"/>
    <property type="evidence" value="ECO:0007669"/>
    <property type="project" value="TreeGrafter"/>
</dbReference>
<dbReference type="InterPro" id="IPR043145">
    <property type="entry name" value="Znf_ZZ_sf"/>
</dbReference>
<protein>
    <recommendedName>
        <fullName evidence="8">Transcriptional adapter 2</fullName>
    </recommendedName>
</protein>
<feature type="domain" description="Myb-like" evidence="11">
    <location>
        <begin position="72"/>
        <end position="116"/>
    </location>
</feature>
<dbReference type="SMART" id="SM00717">
    <property type="entry name" value="SANT"/>
    <property type="match status" value="1"/>
</dbReference>
<dbReference type="GO" id="GO:0003713">
    <property type="term" value="F:transcription coactivator activity"/>
    <property type="evidence" value="ECO:0007669"/>
    <property type="project" value="InterPro"/>
</dbReference>
<dbReference type="STRING" id="578462.A0A0L0RVC8"/>
<dbReference type="SUPFAM" id="SSF57850">
    <property type="entry name" value="RING/U-box"/>
    <property type="match status" value="1"/>
</dbReference>
<reference evidence="16 17" key="1">
    <citation type="submission" date="2009-11" db="EMBL/GenBank/DDBJ databases">
        <title>Annotation of Allomyces macrogynus ATCC 38327.</title>
        <authorList>
            <consortium name="The Broad Institute Genome Sequencing Platform"/>
            <person name="Russ C."/>
            <person name="Cuomo C."/>
            <person name="Burger G."/>
            <person name="Gray M.W."/>
            <person name="Holland P.W.H."/>
            <person name="King N."/>
            <person name="Lang F.B.F."/>
            <person name="Roger A.J."/>
            <person name="Ruiz-Trillo I."/>
            <person name="Young S.K."/>
            <person name="Zeng Q."/>
            <person name="Gargeya S."/>
            <person name="Fitzgerald M."/>
            <person name="Haas B."/>
            <person name="Abouelleil A."/>
            <person name="Alvarado L."/>
            <person name="Arachchi H.M."/>
            <person name="Berlin A."/>
            <person name="Chapman S.B."/>
            <person name="Gearin G."/>
            <person name="Goldberg J."/>
            <person name="Griggs A."/>
            <person name="Gujja S."/>
            <person name="Hansen M."/>
            <person name="Heiman D."/>
            <person name="Howarth C."/>
            <person name="Larimer J."/>
            <person name="Lui A."/>
            <person name="MacDonald P.J.P."/>
            <person name="McCowen C."/>
            <person name="Montmayeur A."/>
            <person name="Murphy C."/>
            <person name="Neiman D."/>
            <person name="Pearson M."/>
            <person name="Priest M."/>
            <person name="Roberts A."/>
            <person name="Saif S."/>
            <person name="Shea T."/>
            <person name="Sisk P."/>
            <person name="Stolte C."/>
            <person name="Sykes S."/>
            <person name="Wortman J."/>
            <person name="Nusbaum C."/>
            <person name="Birren B."/>
        </authorList>
    </citation>
    <scope>NUCLEOTIDE SEQUENCE [LARGE SCALE GENOMIC DNA]</scope>
    <source>
        <strain evidence="16 17">ATCC 38327</strain>
    </source>
</reference>
<dbReference type="Pfam" id="PF04433">
    <property type="entry name" value="SWIRM"/>
    <property type="match status" value="1"/>
</dbReference>
<evidence type="ECO:0000259" key="11">
    <source>
        <dbReference type="PROSITE" id="PS50090"/>
    </source>
</evidence>
<dbReference type="EMBL" id="GG745328">
    <property type="protein sequence ID" value="KNE54402.1"/>
    <property type="molecule type" value="Genomic_DNA"/>
</dbReference>
<evidence type="ECO:0000256" key="5">
    <source>
        <dbReference type="ARBA" id="ARBA00023015"/>
    </source>
</evidence>
<dbReference type="OrthoDB" id="270417at2759"/>
<dbReference type="Pfam" id="PF22941">
    <property type="entry name" value="TADA2A-like_3rd"/>
    <property type="match status" value="1"/>
</dbReference>
<dbReference type="PROSITE" id="PS01357">
    <property type="entry name" value="ZF_ZZ_1"/>
    <property type="match status" value="1"/>
</dbReference>
<evidence type="ECO:0000256" key="10">
    <source>
        <dbReference type="SAM" id="MobiDB-lite"/>
    </source>
</evidence>
<keyword evidence="4" id="KW-0862">Zinc</keyword>
<sequence length="513" mass="57958">MTVTHRKYVGVRYHCDACRKDVSDIGRITCAECDDFDLCVECFAAGVEVATHKNDHAYRVMDTLTFPVFDENWGAEEEILMMEGLEKYGMGNWADVADHVGTKTMADVEEHYYSVFVNSPQWPLPDLTRTFSPPSTPRRRQAPIPPPTPVPENKKAKPLTSQPCNHEIAGFMPGRGEFEAENTTEPDEICVKELTFEETDTPEETAFKLAIMDIYNAKLDRKYERKKLILDRNLQEHKKMLAQERKKTKEERELYNQMKVFGRMQTAQDFMDLMEGLQIEAMLKEKIERLQEYRRNGVRTFHEAQDYEKERAKRYNITRPTPPALPPPPPIAQFIPRYPRAVPVAATAVPATTDGAPASSSRSLSYGATPNVDRPVGRRPAQPIDLSTAEGLHLLSDREQELCSTLRILPKSYLNIKDTLLGEYVSTGHLGRRRARDLVRIDVNKTSLIFNFFVEMGWIKSASSRKRKRERGGEEAEGRAAGRPPPAASASASVPPPCADRMDVDDGPSIVAT</sequence>
<feature type="compositionally biased region" description="Polar residues" evidence="10">
    <location>
        <begin position="359"/>
        <end position="368"/>
    </location>
</feature>
<dbReference type="Pfam" id="PF25299">
    <property type="entry name" value="ZZ_ADA2"/>
    <property type="match status" value="1"/>
</dbReference>
<dbReference type="OMA" id="YNGNHRP"/>
<reference evidence="17" key="2">
    <citation type="submission" date="2009-11" db="EMBL/GenBank/DDBJ databases">
        <title>The Genome Sequence of Allomyces macrogynus strain ATCC 38327.</title>
        <authorList>
            <consortium name="The Broad Institute Genome Sequencing Platform"/>
            <person name="Russ C."/>
            <person name="Cuomo C."/>
            <person name="Shea T."/>
            <person name="Young S.K."/>
            <person name="Zeng Q."/>
            <person name="Koehrsen M."/>
            <person name="Haas B."/>
            <person name="Borodovsky M."/>
            <person name="Guigo R."/>
            <person name="Alvarado L."/>
            <person name="Berlin A."/>
            <person name="Borenstein D."/>
            <person name="Chen Z."/>
            <person name="Engels R."/>
            <person name="Freedman E."/>
            <person name="Gellesch M."/>
            <person name="Goldberg J."/>
            <person name="Griggs A."/>
            <person name="Gujja S."/>
            <person name="Heiman D."/>
            <person name="Hepburn T."/>
            <person name="Howarth C."/>
            <person name="Jen D."/>
            <person name="Larson L."/>
            <person name="Lewis B."/>
            <person name="Mehta T."/>
            <person name="Park D."/>
            <person name="Pearson M."/>
            <person name="Roberts A."/>
            <person name="Saif S."/>
            <person name="Shenoy N."/>
            <person name="Sisk P."/>
            <person name="Stolte C."/>
            <person name="Sykes S."/>
            <person name="Walk T."/>
            <person name="White J."/>
            <person name="Yandava C."/>
            <person name="Burger G."/>
            <person name="Gray M.W."/>
            <person name="Holland P.W.H."/>
            <person name="King N."/>
            <person name="Lang F.B.F."/>
            <person name="Roger A.J."/>
            <person name="Ruiz-Trillo I."/>
            <person name="Lander E."/>
            <person name="Nusbaum C."/>
        </authorList>
    </citation>
    <scope>NUCLEOTIDE SEQUENCE [LARGE SCALE GENOMIC DNA]</scope>
    <source>
        <strain evidence="17">ATCC 38327</strain>
    </source>
</reference>
<dbReference type="PANTHER" id="PTHR12374:SF20">
    <property type="entry name" value="TRANSCRIPTIONAL ADAPTER 2-ALPHA"/>
    <property type="match status" value="1"/>
</dbReference>
<evidence type="ECO:0000256" key="8">
    <source>
        <dbReference type="PIRNR" id="PIRNR025024"/>
    </source>
</evidence>
<dbReference type="PIRSF" id="PIRSF025024">
    <property type="entry name" value="Transcriptional_adaptor_2"/>
    <property type="match status" value="1"/>
</dbReference>
<comment type="subcellular location">
    <subcellularLocation>
        <location evidence="1 8">Nucleus</location>
    </subcellularLocation>
</comment>
<feature type="domain" description="SANT" evidence="14">
    <location>
        <begin position="68"/>
        <end position="120"/>
    </location>
</feature>
<proteinExistence type="predicted"/>
<gene>
    <name evidence="16" type="ORF">AMAG_00374</name>
</gene>
<dbReference type="AlphaFoldDB" id="A0A0L0RVC8"/>
<evidence type="ECO:0000256" key="9">
    <source>
        <dbReference type="PROSITE-ProRule" id="PRU00228"/>
    </source>
</evidence>
<evidence type="ECO:0000256" key="1">
    <source>
        <dbReference type="ARBA" id="ARBA00004123"/>
    </source>
</evidence>
<dbReference type="PROSITE" id="PS51293">
    <property type="entry name" value="SANT"/>
    <property type="match status" value="1"/>
</dbReference>
<dbReference type="Gene3D" id="1.10.10.10">
    <property type="entry name" value="Winged helix-like DNA-binding domain superfamily/Winged helix DNA-binding domain"/>
    <property type="match status" value="1"/>
</dbReference>
<feature type="compositionally biased region" description="Basic and acidic residues" evidence="10">
    <location>
        <begin position="471"/>
        <end position="480"/>
    </location>
</feature>
<name>A0A0L0RVC8_ALLM3</name>
<dbReference type="InterPro" id="IPR009057">
    <property type="entry name" value="Homeodomain-like_sf"/>
</dbReference>
<dbReference type="GO" id="GO:0070461">
    <property type="term" value="C:SAGA-type complex"/>
    <property type="evidence" value="ECO:0007669"/>
    <property type="project" value="TreeGrafter"/>
</dbReference>
<keyword evidence="2" id="KW-0479">Metal-binding</keyword>
<dbReference type="Pfam" id="PF00249">
    <property type="entry name" value="Myb_DNA-binding"/>
    <property type="match status" value="1"/>
</dbReference>
<evidence type="ECO:0000259" key="15">
    <source>
        <dbReference type="PROSITE" id="PS51294"/>
    </source>
</evidence>
<evidence type="ECO:0000259" key="12">
    <source>
        <dbReference type="PROSITE" id="PS50135"/>
    </source>
</evidence>
<evidence type="ECO:0000313" key="16">
    <source>
        <dbReference type="EMBL" id="KNE54402.1"/>
    </source>
</evidence>
<dbReference type="Gene3D" id="1.10.10.60">
    <property type="entry name" value="Homeodomain-like"/>
    <property type="match status" value="1"/>
</dbReference>
<dbReference type="GO" id="GO:0005634">
    <property type="term" value="C:nucleus"/>
    <property type="evidence" value="ECO:0007669"/>
    <property type="project" value="UniProtKB-SubCell"/>
</dbReference>
<dbReference type="CDD" id="cd02335">
    <property type="entry name" value="ZZ_ADA2"/>
    <property type="match status" value="1"/>
</dbReference>
<dbReference type="InterPro" id="IPR055141">
    <property type="entry name" value="TADA2A_B-like_dom"/>
</dbReference>
<feature type="region of interest" description="Disordered" evidence="10">
    <location>
        <begin position="464"/>
        <end position="513"/>
    </location>
</feature>
<dbReference type="InterPro" id="IPR000433">
    <property type="entry name" value="Znf_ZZ"/>
</dbReference>
<dbReference type="InterPro" id="IPR017930">
    <property type="entry name" value="Myb_dom"/>
</dbReference>
<dbReference type="GO" id="GO:0006338">
    <property type="term" value="P:chromatin remodeling"/>
    <property type="evidence" value="ECO:0007669"/>
    <property type="project" value="TreeGrafter"/>
</dbReference>
<evidence type="ECO:0000259" key="13">
    <source>
        <dbReference type="PROSITE" id="PS50934"/>
    </source>
</evidence>
<dbReference type="GO" id="GO:0008270">
    <property type="term" value="F:zinc ion binding"/>
    <property type="evidence" value="ECO:0007669"/>
    <property type="project" value="UniProtKB-KW"/>
</dbReference>
<dbReference type="InterPro" id="IPR016827">
    <property type="entry name" value="Ada2/TADA2"/>
</dbReference>
<dbReference type="PANTHER" id="PTHR12374">
    <property type="entry name" value="TRANSCRIPTIONAL ADAPTOR 2 ADA2 -RELATED"/>
    <property type="match status" value="1"/>
</dbReference>
<keyword evidence="7 8" id="KW-0539">Nucleus</keyword>
<dbReference type="PROSITE" id="PS50090">
    <property type="entry name" value="MYB_LIKE"/>
    <property type="match status" value="1"/>
</dbReference>
<accession>A0A0L0RVC8</accession>
<feature type="domain" description="SWIRM" evidence="13">
    <location>
        <begin position="375"/>
        <end position="470"/>
    </location>
</feature>
<evidence type="ECO:0000313" key="17">
    <source>
        <dbReference type="Proteomes" id="UP000054350"/>
    </source>
</evidence>
<dbReference type="SMART" id="SM00291">
    <property type="entry name" value="ZnF_ZZ"/>
    <property type="match status" value="1"/>
</dbReference>
<keyword evidence="6 8" id="KW-0804">Transcription</keyword>
<organism evidence="16 17">
    <name type="scientific">Allomyces macrogynus (strain ATCC 38327)</name>
    <name type="common">Allomyces javanicus var. macrogynus</name>
    <dbReference type="NCBI Taxonomy" id="578462"/>
    <lineage>
        <taxon>Eukaryota</taxon>
        <taxon>Fungi</taxon>
        <taxon>Fungi incertae sedis</taxon>
        <taxon>Blastocladiomycota</taxon>
        <taxon>Blastocladiomycetes</taxon>
        <taxon>Blastocladiales</taxon>
        <taxon>Blastocladiaceae</taxon>
        <taxon>Allomyces</taxon>
    </lineage>
</organism>